<dbReference type="InterPro" id="IPR036047">
    <property type="entry name" value="F-box-like_dom_sf"/>
</dbReference>
<sequence>MFPTDTLHDMIAYMDCPNTIMATILVSKNWSKVLEESWVWKSLEKTTFNSQIEGDRNVKNRYLRRLGLWNSQRAHNEIYEKISPHHCSTKTFYEALERVRIRQLKYQRFFVGRIINSYSTIKQLCYVAQDETEKNHEGTIRRVEIVWYTFEGEELSLRIETLSSCYPDRDDIIFFFDGNVTTLQSGEYELLNKHIDKFSVVMCPKKNVKRSRVFRLLFIGILEFDDVIPGVCGYLDKLDDKQH</sequence>
<keyword evidence="3" id="KW-1185">Reference proteome</keyword>
<protein>
    <recommendedName>
        <fullName evidence="1">F-box domain-containing protein</fullName>
    </recommendedName>
</protein>
<gene>
    <name evidence="2" type="ORF">AKO1_003584</name>
</gene>
<dbReference type="PROSITE" id="PS50181">
    <property type="entry name" value="FBOX"/>
    <property type="match status" value="1"/>
</dbReference>
<reference evidence="2 3" key="1">
    <citation type="submission" date="2024-03" db="EMBL/GenBank/DDBJ databases">
        <title>The Acrasis kona genome and developmental transcriptomes reveal deep origins of eukaryotic multicellular pathways.</title>
        <authorList>
            <person name="Sheikh S."/>
            <person name="Fu C.-J."/>
            <person name="Brown M.W."/>
            <person name="Baldauf S.L."/>
        </authorList>
    </citation>
    <scope>NUCLEOTIDE SEQUENCE [LARGE SCALE GENOMIC DNA]</scope>
    <source>
        <strain evidence="2 3">ATCC MYA-3509</strain>
    </source>
</reference>
<dbReference type="EMBL" id="JAOPGA020001078">
    <property type="protein sequence ID" value="KAL0484864.1"/>
    <property type="molecule type" value="Genomic_DNA"/>
</dbReference>
<proteinExistence type="predicted"/>
<dbReference type="InterPro" id="IPR001810">
    <property type="entry name" value="F-box_dom"/>
</dbReference>
<name>A0AAW2Z6B3_9EUKA</name>
<dbReference type="Proteomes" id="UP001431209">
    <property type="component" value="Unassembled WGS sequence"/>
</dbReference>
<evidence type="ECO:0000313" key="3">
    <source>
        <dbReference type="Proteomes" id="UP001431209"/>
    </source>
</evidence>
<feature type="domain" description="F-box" evidence="1">
    <location>
        <begin position="1"/>
        <end position="43"/>
    </location>
</feature>
<comment type="caution">
    <text evidence="2">The sequence shown here is derived from an EMBL/GenBank/DDBJ whole genome shotgun (WGS) entry which is preliminary data.</text>
</comment>
<accession>A0AAW2Z6B3</accession>
<evidence type="ECO:0000259" key="1">
    <source>
        <dbReference type="PROSITE" id="PS50181"/>
    </source>
</evidence>
<organism evidence="2 3">
    <name type="scientific">Acrasis kona</name>
    <dbReference type="NCBI Taxonomy" id="1008807"/>
    <lineage>
        <taxon>Eukaryota</taxon>
        <taxon>Discoba</taxon>
        <taxon>Heterolobosea</taxon>
        <taxon>Tetramitia</taxon>
        <taxon>Eutetramitia</taxon>
        <taxon>Acrasidae</taxon>
        <taxon>Acrasis</taxon>
    </lineage>
</organism>
<dbReference type="SUPFAM" id="SSF81383">
    <property type="entry name" value="F-box domain"/>
    <property type="match status" value="1"/>
</dbReference>
<dbReference type="AlphaFoldDB" id="A0AAW2Z6B3"/>
<evidence type="ECO:0000313" key="2">
    <source>
        <dbReference type="EMBL" id="KAL0484864.1"/>
    </source>
</evidence>